<accession>U6N6J6</accession>
<dbReference type="VEuPathDB" id="ToxoDB:ENH_00082380"/>
<keyword evidence="3" id="KW-1185">Reference proteome</keyword>
<reference evidence="2" key="2">
    <citation type="submission" date="2013-10" db="EMBL/GenBank/DDBJ databases">
        <authorList>
            <person name="Aslett M."/>
        </authorList>
    </citation>
    <scope>NUCLEOTIDE SEQUENCE [LARGE SCALE GENOMIC DNA]</scope>
    <source>
        <strain evidence="2">Houghton</strain>
    </source>
</reference>
<sequence length="135" mass="14295">MPRKDQDSFKPEDVFVGGGAKRKAKPGSLRPGGLGFRENQVGRAGASCRKSLVIGGVSVGANKPTISRNEISQLAEGVDHHKNRVVPCRWSARNGTLRMRSEKACTELPTSGSMGNVVPDSQGPPITFLVAAIAE</sequence>
<protein>
    <submittedName>
        <fullName evidence="2">Uncharacterized protein</fullName>
    </submittedName>
</protein>
<feature type="compositionally biased region" description="Basic and acidic residues" evidence="1">
    <location>
        <begin position="1"/>
        <end position="13"/>
    </location>
</feature>
<feature type="region of interest" description="Disordered" evidence="1">
    <location>
        <begin position="1"/>
        <end position="36"/>
    </location>
</feature>
<dbReference type="RefSeq" id="XP_013438786.1">
    <property type="nucleotide sequence ID" value="XM_013583332.1"/>
</dbReference>
<dbReference type="EMBL" id="HG725929">
    <property type="protein sequence ID" value="CDJ70320.1"/>
    <property type="molecule type" value="Genomic_DNA"/>
</dbReference>
<dbReference type="Proteomes" id="UP000030754">
    <property type="component" value="Unassembled WGS sequence"/>
</dbReference>
<gene>
    <name evidence="2" type="ORF">ENH_00082380</name>
</gene>
<reference evidence="2" key="1">
    <citation type="submission" date="2013-10" db="EMBL/GenBank/DDBJ databases">
        <title>Genomic analysis of the causative agents of coccidiosis in chickens.</title>
        <authorList>
            <person name="Reid A.J."/>
            <person name="Blake D."/>
            <person name="Billington K."/>
            <person name="Browne H."/>
            <person name="Dunn M."/>
            <person name="Hung S."/>
            <person name="Kawahara F."/>
            <person name="Miranda-Saavedra D."/>
            <person name="Mourier T."/>
            <person name="Nagra H."/>
            <person name="Otto T.D."/>
            <person name="Rawlings N."/>
            <person name="Sanchez A."/>
            <person name="Sanders M."/>
            <person name="Subramaniam C."/>
            <person name="Tay Y."/>
            <person name="Dear P."/>
            <person name="Doerig C."/>
            <person name="Gruber A."/>
            <person name="Parkinson J."/>
            <person name="Shirley M."/>
            <person name="Wan K.L."/>
            <person name="Berriman M."/>
            <person name="Tomley F."/>
            <person name="Pain A."/>
        </authorList>
    </citation>
    <scope>NUCLEOTIDE SEQUENCE [LARGE SCALE GENOMIC DNA]</scope>
    <source>
        <strain evidence="2">Houghton</strain>
    </source>
</reference>
<organism evidence="2 3">
    <name type="scientific">Eimeria necatrix</name>
    <dbReference type="NCBI Taxonomy" id="51315"/>
    <lineage>
        <taxon>Eukaryota</taxon>
        <taxon>Sar</taxon>
        <taxon>Alveolata</taxon>
        <taxon>Apicomplexa</taxon>
        <taxon>Conoidasida</taxon>
        <taxon>Coccidia</taxon>
        <taxon>Eucoccidiorida</taxon>
        <taxon>Eimeriorina</taxon>
        <taxon>Eimeriidae</taxon>
        <taxon>Eimeria</taxon>
    </lineage>
</organism>
<proteinExistence type="predicted"/>
<dbReference type="AlphaFoldDB" id="U6N6J6"/>
<dbReference type="GeneID" id="25478367"/>
<name>U6N6J6_9EIME</name>
<evidence type="ECO:0000256" key="1">
    <source>
        <dbReference type="SAM" id="MobiDB-lite"/>
    </source>
</evidence>
<evidence type="ECO:0000313" key="3">
    <source>
        <dbReference type="Proteomes" id="UP000030754"/>
    </source>
</evidence>
<evidence type="ECO:0000313" key="2">
    <source>
        <dbReference type="EMBL" id="CDJ70320.1"/>
    </source>
</evidence>